<accession>D4JUK7</accession>
<reference evidence="2 3" key="1">
    <citation type="submission" date="2010-03" db="EMBL/GenBank/DDBJ databases">
        <title>The genome sequence of Eubacterium siraeum 70/3.</title>
        <authorList>
            <consortium name="metaHIT consortium -- http://www.metahit.eu/"/>
            <person name="Pajon A."/>
            <person name="Turner K."/>
            <person name="Parkhill J."/>
            <person name="Duncan S."/>
            <person name="Flint H."/>
        </authorList>
    </citation>
    <scope>NUCLEOTIDE SEQUENCE [LARGE SCALE GENOMIC DNA]</scope>
    <source>
        <strain evidence="2 3">70/3</strain>
    </source>
</reference>
<reference evidence="2 3" key="2">
    <citation type="submission" date="2010-03" db="EMBL/GenBank/DDBJ databases">
        <authorList>
            <person name="Pajon A."/>
        </authorList>
    </citation>
    <scope>NUCLEOTIDE SEQUENCE [LARGE SCALE GENOMIC DNA]</scope>
    <source>
        <strain evidence="2 3">70/3</strain>
    </source>
</reference>
<dbReference type="EMBL" id="FP929044">
    <property type="protein sequence ID" value="CBK96776.1"/>
    <property type="molecule type" value="Genomic_DNA"/>
</dbReference>
<dbReference type="PATRIC" id="fig|657319.3.peg.1995"/>
<feature type="region of interest" description="Disordered" evidence="1">
    <location>
        <begin position="133"/>
        <end position="178"/>
    </location>
</feature>
<evidence type="ECO:0000313" key="2">
    <source>
        <dbReference type="EMBL" id="CBK96776.1"/>
    </source>
</evidence>
<sequence length="178" mass="20671">MNVTFKQTGIYSPSQIKTNQQKPLNKADSDKSENKEKISANEDKHAEEKTRLEQLREQKQQEYDSVIQQLEKQREAEKQAEKSGKKFTDYGKLLKIAMRIMNGDKVPMTDRKKLAEEMPDLYKQAILMRRLDNDKPRKYKSEYEDDKDKTTVEKMLDGMDGSDDPSDIMTDLLGSADK</sequence>
<dbReference type="KEGG" id="esu:EUS_16810"/>
<protein>
    <submittedName>
        <fullName evidence="2">Uncharacterized protein</fullName>
    </submittedName>
</protein>
<dbReference type="AlphaFoldDB" id="D4JUK7"/>
<evidence type="ECO:0000313" key="3">
    <source>
        <dbReference type="Proteomes" id="UP000008803"/>
    </source>
</evidence>
<feature type="compositionally biased region" description="Basic and acidic residues" evidence="1">
    <location>
        <begin position="133"/>
        <end position="157"/>
    </location>
</feature>
<proteinExistence type="predicted"/>
<dbReference type="BioCyc" id="ESIR657319:G136K-1421-MONOMER"/>
<evidence type="ECO:0000256" key="1">
    <source>
        <dbReference type="SAM" id="MobiDB-lite"/>
    </source>
</evidence>
<feature type="region of interest" description="Disordered" evidence="1">
    <location>
        <begin position="1"/>
        <end position="65"/>
    </location>
</feature>
<feature type="compositionally biased region" description="Polar residues" evidence="1">
    <location>
        <begin position="1"/>
        <end position="23"/>
    </location>
</feature>
<name>D4JUK7_9FIRM</name>
<gene>
    <name evidence="2" type="ORF">EUS_16810</name>
</gene>
<dbReference type="Proteomes" id="UP000008803">
    <property type="component" value="Chromosome"/>
</dbReference>
<organism evidence="2 3">
    <name type="scientific">[Eubacterium] siraeum 70/3</name>
    <dbReference type="NCBI Taxonomy" id="657319"/>
    <lineage>
        <taxon>Bacteria</taxon>
        <taxon>Bacillati</taxon>
        <taxon>Bacillota</taxon>
        <taxon>Clostridia</taxon>
        <taxon>Eubacteriales</taxon>
        <taxon>Oscillospiraceae</taxon>
        <taxon>Oscillospiraceae incertae sedis</taxon>
    </lineage>
</organism>
<feature type="compositionally biased region" description="Basic and acidic residues" evidence="1">
    <location>
        <begin position="25"/>
        <end position="62"/>
    </location>
</feature>
<dbReference type="HOGENOM" id="CLU_1508441_0_0_9"/>